<feature type="transmembrane region" description="Helical" evidence="9">
    <location>
        <begin position="35"/>
        <end position="56"/>
    </location>
</feature>
<accession>A0A7W6TDE7</accession>
<keyword evidence="5 9" id="KW-0812">Transmembrane</keyword>
<evidence type="ECO:0000256" key="8">
    <source>
        <dbReference type="ARBA" id="ARBA00038436"/>
    </source>
</evidence>
<evidence type="ECO:0000313" key="12">
    <source>
        <dbReference type="EMBL" id="MBB4411437.1"/>
    </source>
</evidence>
<organism evidence="12 15">
    <name type="scientific">Aliirhizobium cellulosilyticum</name>
    <dbReference type="NCBI Taxonomy" id="393664"/>
    <lineage>
        <taxon>Bacteria</taxon>
        <taxon>Pseudomonadati</taxon>
        <taxon>Pseudomonadota</taxon>
        <taxon>Alphaproteobacteria</taxon>
        <taxon>Hyphomicrobiales</taxon>
        <taxon>Rhizobiaceae</taxon>
        <taxon>Aliirhizobium</taxon>
    </lineage>
</organism>
<dbReference type="GO" id="GO:0015740">
    <property type="term" value="P:C4-dicarboxylate transport"/>
    <property type="evidence" value="ECO:0007669"/>
    <property type="project" value="TreeGrafter"/>
</dbReference>
<evidence type="ECO:0000313" key="16">
    <source>
        <dbReference type="Proteomes" id="UP000576087"/>
    </source>
</evidence>
<dbReference type="EMBL" id="JACIGY010000002">
    <property type="protein sequence ID" value="MBB4411437.1"/>
    <property type="molecule type" value="Genomic_DNA"/>
</dbReference>
<dbReference type="Pfam" id="PF04290">
    <property type="entry name" value="DctQ"/>
    <property type="match status" value="1"/>
</dbReference>
<evidence type="ECO:0000256" key="3">
    <source>
        <dbReference type="ARBA" id="ARBA00022475"/>
    </source>
</evidence>
<dbReference type="EMBL" id="JACIHM010000002">
    <property type="protein sequence ID" value="MBB4446126.1"/>
    <property type="molecule type" value="Genomic_DNA"/>
</dbReference>
<evidence type="ECO:0000313" key="11">
    <source>
        <dbReference type="EMBL" id="MBB4348200.1"/>
    </source>
</evidence>
<reference evidence="14 15" key="1">
    <citation type="submission" date="2020-08" db="EMBL/GenBank/DDBJ databases">
        <title>Genomic Encyclopedia of Type Strains, Phase IV (KMG-V): Genome sequencing to study the core and pangenomes of soil and plant-associated prokaryotes.</title>
        <authorList>
            <person name="Whitman W."/>
        </authorList>
    </citation>
    <scope>NUCLEOTIDE SEQUENCE [LARGE SCALE GENOMIC DNA]</scope>
    <source>
        <strain evidence="12 15">SEMIA 444</strain>
        <strain evidence="11 14">SEMIA 448</strain>
        <strain evidence="13 16">SEMIA 452</strain>
    </source>
</reference>
<comment type="caution">
    <text evidence="12">The sequence shown here is derived from an EMBL/GenBank/DDBJ whole genome shotgun (WGS) entry which is preliminary data.</text>
</comment>
<evidence type="ECO:0000256" key="7">
    <source>
        <dbReference type="ARBA" id="ARBA00023136"/>
    </source>
</evidence>
<evidence type="ECO:0000313" key="15">
    <source>
        <dbReference type="Proteomes" id="UP000524535"/>
    </source>
</evidence>
<comment type="similarity">
    <text evidence="8 9">Belongs to the TRAP transporter small permease family.</text>
</comment>
<dbReference type="PANTHER" id="PTHR35011:SF2">
    <property type="entry name" value="2,3-DIKETO-L-GULONATE TRAP TRANSPORTER SMALL PERMEASE PROTEIN YIAM"/>
    <property type="match status" value="1"/>
</dbReference>
<evidence type="ECO:0000259" key="10">
    <source>
        <dbReference type="Pfam" id="PF04290"/>
    </source>
</evidence>
<dbReference type="EMBL" id="JACIGW010000002">
    <property type="protein sequence ID" value="MBB4348200.1"/>
    <property type="molecule type" value="Genomic_DNA"/>
</dbReference>
<dbReference type="RefSeq" id="WP_183822663.1">
    <property type="nucleotide sequence ID" value="NZ_JACIGW010000002.1"/>
</dbReference>
<keyword evidence="6 9" id="KW-1133">Transmembrane helix</keyword>
<name>A0A7W6TDE7_9HYPH</name>
<feature type="domain" description="Tripartite ATP-independent periplasmic transporters DctQ component" evidence="10">
    <location>
        <begin position="46"/>
        <end position="191"/>
    </location>
</feature>
<evidence type="ECO:0000256" key="4">
    <source>
        <dbReference type="ARBA" id="ARBA00022519"/>
    </source>
</evidence>
<evidence type="ECO:0000313" key="14">
    <source>
        <dbReference type="Proteomes" id="UP000520770"/>
    </source>
</evidence>
<keyword evidence="3" id="KW-1003">Cell membrane</keyword>
<evidence type="ECO:0000256" key="9">
    <source>
        <dbReference type="RuleBase" id="RU369079"/>
    </source>
</evidence>
<sequence length="209" mass="23004">MTTALTEDGLPPGSPSFAARAIIGLSEGVLAVEKLLVGFFMALVLFLILLNVVTRYGGMPLYWVDEAAVYAMVWLTFIGGSALTRLRLDFAVTLISDKLQKKNAERLQAFATFLAMLFSIGLGVMCWNWMDPIGIAAAGFDAKEYAGESFNFLYTEYTQTLNWPVWAISLVVPLFAVTMTIHTAANLLEEMKFAPKRQRLAFANAEGVN</sequence>
<comment type="subcellular location">
    <subcellularLocation>
        <location evidence="1 9">Cell inner membrane</location>
        <topology evidence="1 9">Multi-pass membrane protein</topology>
    </subcellularLocation>
</comment>
<keyword evidence="15" id="KW-1185">Reference proteome</keyword>
<dbReference type="Proteomes" id="UP000520770">
    <property type="component" value="Unassembled WGS sequence"/>
</dbReference>
<feature type="transmembrane region" description="Helical" evidence="9">
    <location>
        <begin position="163"/>
        <end position="188"/>
    </location>
</feature>
<keyword evidence="4 9" id="KW-0997">Cell inner membrane</keyword>
<evidence type="ECO:0000256" key="2">
    <source>
        <dbReference type="ARBA" id="ARBA00022448"/>
    </source>
</evidence>
<comment type="subunit">
    <text evidence="9">The complex comprises the extracytoplasmic solute receptor protein and the two transmembrane proteins.</text>
</comment>
<evidence type="ECO:0000256" key="5">
    <source>
        <dbReference type="ARBA" id="ARBA00022692"/>
    </source>
</evidence>
<dbReference type="Proteomes" id="UP000524535">
    <property type="component" value="Unassembled WGS sequence"/>
</dbReference>
<keyword evidence="2 9" id="KW-0813">Transport</keyword>
<dbReference type="InterPro" id="IPR055348">
    <property type="entry name" value="DctQ"/>
</dbReference>
<protein>
    <recommendedName>
        <fullName evidence="9">TRAP transporter small permease protein</fullName>
    </recommendedName>
</protein>
<evidence type="ECO:0000256" key="6">
    <source>
        <dbReference type="ARBA" id="ARBA00022989"/>
    </source>
</evidence>
<dbReference type="AlphaFoldDB" id="A0A7W6TDE7"/>
<dbReference type="GO" id="GO:0005886">
    <property type="term" value="C:plasma membrane"/>
    <property type="evidence" value="ECO:0007669"/>
    <property type="project" value="UniProtKB-SubCell"/>
</dbReference>
<keyword evidence="7 9" id="KW-0472">Membrane</keyword>
<evidence type="ECO:0000256" key="1">
    <source>
        <dbReference type="ARBA" id="ARBA00004429"/>
    </source>
</evidence>
<dbReference type="InterPro" id="IPR007387">
    <property type="entry name" value="TRAP_DctQ"/>
</dbReference>
<dbReference type="PANTHER" id="PTHR35011">
    <property type="entry name" value="2,3-DIKETO-L-GULONATE TRAP TRANSPORTER SMALL PERMEASE PROTEIN YIAM"/>
    <property type="match status" value="1"/>
</dbReference>
<dbReference type="Proteomes" id="UP000576087">
    <property type="component" value="Unassembled WGS sequence"/>
</dbReference>
<evidence type="ECO:0000313" key="13">
    <source>
        <dbReference type="EMBL" id="MBB4446126.1"/>
    </source>
</evidence>
<feature type="transmembrane region" description="Helical" evidence="9">
    <location>
        <begin position="68"/>
        <end position="88"/>
    </location>
</feature>
<dbReference type="GO" id="GO:0022857">
    <property type="term" value="F:transmembrane transporter activity"/>
    <property type="evidence" value="ECO:0007669"/>
    <property type="project" value="UniProtKB-UniRule"/>
</dbReference>
<comment type="function">
    <text evidence="9">Part of the tripartite ATP-independent periplasmic (TRAP) transport system.</text>
</comment>
<gene>
    <name evidence="12" type="ORF">GGE31_001942</name>
    <name evidence="11" type="ORF">GGE33_001942</name>
    <name evidence="13" type="ORF">GGE35_001942</name>
</gene>
<feature type="transmembrane region" description="Helical" evidence="9">
    <location>
        <begin position="109"/>
        <end position="130"/>
    </location>
</feature>
<proteinExistence type="inferred from homology"/>